<feature type="domain" description="Aldehyde dehydrogenase" evidence="7">
    <location>
        <begin position="32"/>
        <end position="496"/>
    </location>
</feature>
<protein>
    <submittedName>
        <fullName evidence="8">Betaine-aldehyde dehydrogenase</fullName>
        <ecNumber evidence="8">1.2.1.8</ecNumber>
    </submittedName>
</protein>
<evidence type="ECO:0000256" key="3">
    <source>
        <dbReference type="ARBA" id="ARBA00023027"/>
    </source>
</evidence>
<dbReference type="Proteomes" id="UP001519295">
    <property type="component" value="Unassembled WGS sequence"/>
</dbReference>
<sequence>MSMIIHGGARVAFAPPQVNAAAVPSLYIDGIWTAGSAGTAPVINPYDASIVTEVDQAGPDDVDRAVAAARRAFDTGPWRATSAGERGAILGRIADLLVRDREEIARTETLDTGKTIAEGRQDVDDVTAVFRYYAGLAGKDSGRIVDAGSDTVVSRIVHEPVGVCTLITPWNYPLLQLSWKVAPAIAAGNTMVIKPSEVTPLTSVTLVELCAEAGIPAGVVNILLGDGPSVGAPLTTHPDVDMVSFTGGLSTGQAIIRASAETVKRTAVELGGKNPNIIFADTDFEVAVDYAMLAVFLHSGQVCSAGARLIIEDSIADAVVDEIVRRARLIRLGDGLADGVEVGPLVSAAHLAKIEDFVASARAEGATIRCGGARPDAPELQKGYFYLPTVITDLPPDSRLIREETFGPLLTVERFSTESEAIRLGNDTEYGLAGAVFTQDMGRANRVANALRHGTVWINDFHPYFPAAEWGGMGRSGNGRELGPTGLAEYQEIKHIWQNTEPEPQRWFAGGTEGQQA</sequence>
<name>A0ABS4W0E2_9PSEU</name>
<dbReference type="InterPro" id="IPR016163">
    <property type="entry name" value="Ald_DH_C"/>
</dbReference>
<comment type="pathway">
    <text evidence="4">Amine and polyamine biosynthesis; betaine biosynthesis via choline pathway; betaine from betaine aldehyde: step 1/1.</text>
</comment>
<evidence type="ECO:0000256" key="1">
    <source>
        <dbReference type="ARBA" id="ARBA00009986"/>
    </source>
</evidence>
<organism evidence="8 9">
    <name type="scientific">Pseudonocardia parietis</name>
    <dbReference type="NCBI Taxonomy" id="570936"/>
    <lineage>
        <taxon>Bacteria</taxon>
        <taxon>Bacillati</taxon>
        <taxon>Actinomycetota</taxon>
        <taxon>Actinomycetes</taxon>
        <taxon>Pseudonocardiales</taxon>
        <taxon>Pseudonocardiaceae</taxon>
        <taxon>Pseudonocardia</taxon>
    </lineage>
</organism>
<dbReference type="InterPro" id="IPR015590">
    <property type="entry name" value="Aldehyde_DH_dom"/>
</dbReference>
<dbReference type="InterPro" id="IPR016161">
    <property type="entry name" value="Ald_DH/histidinol_DH"/>
</dbReference>
<dbReference type="InterPro" id="IPR029510">
    <property type="entry name" value="Ald_DH_CS_GLU"/>
</dbReference>
<feature type="active site" evidence="5">
    <location>
        <position position="269"/>
    </location>
</feature>
<reference evidence="8 9" key="1">
    <citation type="submission" date="2021-03" db="EMBL/GenBank/DDBJ databases">
        <title>Sequencing the genomes of 1000 actinobacteria strains.</title>
        <authorList>
            <person name="Klenk H.-P."/>
        </authorList>
    </citation>
    <scope>NUCLEOTIDE SEQUENCE [LARGE SCALE GENOMIC DNA]</scope>
    <source>
        <strain evidence="8 9">DSM 45256</strain>
    </source>
</reference>
<keyword evidence="2 6" id="KW-0560">Oxidoreductase</keyword>
<comment type="caution">
    <text evidence="8">The sequence shown here is derived from an EMBL/GenBank/DDBJ whole genome shotgun (WGS) entry which is preliminary data.</text>
</comment>
<dbReference type="EC" id="1.2.1.8" evidence="8"/>
<evidence type="ECO:0000256" key="5">
    <source>
        <dbReference type="PROSITE-ProRule" id="PRU10007"/>
    </source>
</evidence>
<dbReference type="PANTHER" id="PTHR43860:SF2">
    <property type="entry name" value="BETAINE ALDEHYDE DEHYDROGENASE-RELATED"/>
    <property type="match status" value="1"/>
</dbReference>
<dbReference type="GO" id="GO:0008802">
    <property type="term" value="F:betaine-aldehyde dehydrogenase (NAD+) activity"/>
    <property type="evidence" value="ECO:0007669"/>
    <property type="project" value="UniProtKB-EC"/>
</dbReference>
<dbReference type="InterPro" id="IPR016160">
    <property type="entry name" value="Ald_DH_CS_CYS"/>
</dbReference>
<evidence type="ECO:0000313" key="8">
    <source>
        <dbReference type="EMBL" id="MBP2369673.1"/>
    </source>
</evidence>
<proteinExistence type="inferred from homology"/>
<gene>
    <name evidence="8" type="ORF">JOF36_005369</name>
</gene>
<evidence type="ECO:0000259" key="7">
    <source>
        <dbReference type="Pfam" id="PF00171"/>
    </source>
</evidence>
<evidence type="ECO:0000313" key="9">
    <source>
        <dbReference type="Proteomes" id="UP001519295"/>
    </source>
</evidence>
<evidence type="ECO:0000256" key="2">
    <source>
        <dbReference type="ARBA" id="ARBA00023002"/>
    </source>
</evidence>
<evidence type="ECO:0000256" key="4">
    <source>
        <dbReference type="ARBA" id="ARBA00037921"/>
    </source>
</evidence>
<dbReference type="PANTHER" id="PTHR43860">
    <property type="entry name" value="BETAINE ALDEHYDE DEHYDROGENASE"/>
    <property type="match status" value="1"/>
</dbReference>
<accession>A0ABS4W0E2</accession>
<dbReference type="PROSITE" id="PS00687">
    <property type="entry name" value="ALDEHYDE_DEHYDR_GLU"/>
    <property type="match status" value="1"/>
</dbReference>
<evidence type="ECO:0000256" key="6">
    <source>
        <dbReference type="RuleBase" id="RU003345"/>
    </source>
</evidence>
<dbReference type="Gene3D" id="3.40.309.10">
    <property type="entry name" value="Aldehyde Dehydrogenase, Chain A, domain 2"/>
    <property type="match status" value="1"/>
</dbReference>
<dbReference type="InterPro" id="IPR016162">
    <property type="entry name" value="Ald_DH_N"/>
</dbReference>
<comment type="similarity">
    <text evidence="1 6">Belongs to the aldehyde dehydrogenase family.</text>
</comment>
<dbReference type="Gene3D" id="3.40.605.10">
    <property type="entry name" value="Aldehyde Dehydrogenase, Chain A, domain 1"/>
    <property type="match status" value="1"/>
</dbReference>
<dbReference type="Pfam" id="PF00171">
    <property type="entry name" value="Aldedh"/>
    <property type="match status" value="1"/>
</dbReference>
<dbReference type="SUPFAM" id="SSF53720">
    <property type="entry name" value="ALDH-like"/>
    <property type="match status" value="1"/>
</dbReference>
<keyword evidence="3" id="KW-0520">NAD</keyword>
<keyword evidence="9" id="KW-1185">Reference proteome</keyword>
<dbReference type="PROSITE" id="PS00070">
    <property type="entry name" value="ALDEHYDE_DEHYDR_CYS"/>
    <property type="match status" value="1"/>
</dbReference>
<dbReference type="EMBL" id="JAGINU010000001">
    <property type="protein sequence ID" value="MBP2369673.1"/>
    <property type="molecule type" value="Genomic_DNA"/>
</dbReference>